<keyword evidence="7" id="KW-0511">Multifunctional enzyme</keyword>
<dbReference type="SUPFAM" id="SSF56655">
    <property type="entry name" value="Carbohydrate phosphatase"/>
    <property type="match status" value="1"/>
</dbReference>
<comment type="catalytic activity">
    <reaction evidence="8">
        <text>adenosine 2',5'-bisphosphate + H2O = AMP + phosphate</text>
        <dbReference type="Rhea" id="RHEA:77643"/>
        <dbReference type="ChEBI" id="CHEBI:15377"/>
        <dbReference type="ChEBI" id="CHEBI:43474"/>
        <dbReference type="ChEBI" id="CHEBI:194156"/>
        <dbReference type="ChEBI" id="CHEBI:456215"/>
        <dbReference type="EC" id="3.1.3.7"/>
    </reaction>
    <physiologicalReaction direction="left-to-right" evidence="8">
        <dbReference type="Rhea" id="RHEA:77644"/>
    </physiologicalReaction>
</comment>
<dbReference type="Proteomes" id="UP000026915">
    <property type="component" value="Chromosome 1"/>
</dbReference>
<evidence type="ECO:0000313" key="14">
    <source>
        <dbReference type="EMBL" id="EOX92577.1"/>
    </source>
</evidence>
<keyword evidence="4 12" id="KW-0479">Metal-binding</keyword>
<dbReference type="Pfam" id="PF00459">
    <property type="entry name" value="Inositol_P"/>
    <property type="match status" value="1"/>
</dbReference>
<dbReference type="EC" id="3.1.3.7" evidence="13"/>
<keyword evidence="15" id="KW-1185">Reference proteome</keyword>
<feature type="binding site" evidence="12">
    <location>
        <position position="174"/>
    </location>
    <ligand>
        <name>Mg(2+)</name>
        <dbReference type="ChEBI" id="CHEBI:18420"/>
        <label>1</label>
        <note>catalytic</note>
    </ligand>
</feature>
<dbReference type="GO" id="GO:0043647">
    <property type="term" value="P:inositol phosphate metabolic process"/>
    <property type="evidence" value="ECO:0007669"/>
    <property type="project" value="UniProtKB-UniRule"/>
</dbReference>
<comment type="catalytic activity">
    <reaction evidence="10">
        <text>adenosine 3',5'-bisphosphate + H2O = AMP + phosphate</text>
        <dbReference type="Rhea" id="RHEA:10040"/>
        <dbReference type="ChEBI" id="CHEBI:15377"/>
        <dbReference type="ChEBI" id="CHEBI:43474"/>
        <dbReference type="ChEBI" id="CHEBI:58343"/>
        <dbReference type="ChEBI" id="CHEBI:456215"/>
        <dbReference type="EC" id="3.1.3.7"/>
    </reaction>
    <physiologicalReaction direction="left-to-right" evidence="10">
        <dbReference type="Rhea" id="RHEA:10041"/>
    </physiologicalReaction>
</comment>
<comment type="cofactor">
    <cofactor evidence="1 12 13">
        <name>Mg(2+)</name>
        <dbReference type="ChEBI" id="CHEBI:18420"/>
    </cofactor>
</comment>
<feature type="binding site" evidence="12">
    <location>
        <position position="173"/>
    </location>
    <ligand>
        <name>Mg(2+)</name>
        <dbReference type="ChEBI" id="CHEBI:18420"/>
        <label>1</label>
        <note>catalytic</note>
    </ligand>
</feature>
<dbReference type="PANTHER" id="PTHR43200">
    <property type="entry name" value="PHOSPHATASE"/>
    <property type="match status" value="1"/>
</dbReference>
<organism evidence="14 15">
    <name type="scientific">Theobroma cacao</name>
    <name type="common">Cacao</name>
    <name type="synonym">Cocoa</name>
    <dbReference type="NCBI Taxonomy" id="3641"/>
    <lineage>
        <taxon>Eukaryota</taxon>
        <taxon>Viridiplantae</taxon>
        <taxon>Streptophyta</taxon>
        <taxon>Embryophyta</taxon>
        <taxon>Tracheophyta</taxon>
        <taxon>Spermatophyta</taxon>
        <taxon>Magnoliopsida</taxon>
        <taxon>eudicotyledons</taxon>
        <taxon>Gunneridae</taxon>
        <taxon>Pentapetalae</taxon>
        <taxon>rosids</taxon>
        <taxon>malvids</taxon>
        <taxon>Malvales</taxon>
        <taxon>Malvaceae</taxon>
        <taxon>Byttnerioideae</taxon>
        <taxon>Theobroma</taxon>
    </lineage>
</organism>
<dbReference type="AlphaFoldDB" id="A0A061DJN5"/>
<evidence type="ECO:0000256" key="4">
    <source>
        <dbReference type="ARBA" id="ARBA00022723"/>
    </source>
</evidence>
<dbReference type="FunFam" id="3.30.540.10:FF:000016">
    <property type="entry name" value="SAL1 phosphatase"/>
    <property type="match status" value="1"/>
</dbReference>
<dbReference type="InterPro" id="IPR000760">
    <property type="entry name" value="Inositol_monophosphatase-like"/>
</dbReference>
<name>A0A061DJN5_THECC</name>
<evidence type="ECO:0000256" key="2">
    <source>
        <dbReference type="ARBA" id="ARBA00004847"/>
    </source>
</evidence>
<dbReference type="Gene3D" id="3.40.190.80">
    <property type="match status" value="1"/>
</dbReference>
<dbReference type="GO" id="GO:0008441">
    <property type="term" value="F:3'(2'),5'-bisphosphate nucleotidase activity"/>
    <property type="evidence" value="ECO:0007669"/>
    <property type="project" value="UniProtKB-UniRule"/>
</dbReference>
<comment type="catalytic activity">
    <reaction evidence="9">
        <text>1D-myo-inositol 1,4-bisphosphate + H2O = 1D-myo-inositol 4-phosphate + phosphate</text>
        <dbReference type="Rhea" id="RHEA:15553"/>
        <dbReference type="ChEBI" id="CHEBI:15377"/>
        <dbReference type="ChEBI" id="CHEBI:43474"/>
        <dbReference type="ChEBI" id="CHEBI:58282"/>
        <dbReference type="ChEBI" id="CHEBI:58469"/>
        <dbReference type="EC" id="3.1.3.57"/>
    </reaction>
    <physiologicalReaction direction="left-to-right" evidence="9">
        <dbReference type="Rhea" id="RHEA:15554"/>
    </physiologicalReaction>
</comment>
<dbReference type="GO" id="GO:0006790">
    <property type="term" value="P:sulfur compound metabolic process"/>
    <property type="evidence" value="ECO:0007669"/>
    <property type="project" value="InterPro"/>
</dbReference>
<sequence>MSINWLRVVFPSIIKLPPPLPLRYSSPSSCSCFSSVVVAMSYDKELTAAKKAASLAARLCQKVQKSLLQSDVQSKNDRSPVTVADYGSQALVSFVLQQEFPAEFSLVAEEDSKDLRKDGAQELVDRITKLVNDSLASDESYSVTLSTEDVLKAIDSGKSEGGSQGRHWVLDPIDGTKGFLRGGQYAIALALLDRGKVVLGVLACPNLPLTPINDQHSPNNEVGCLFFAEVGGGSYMQPLDSSSTVKVQVSGIENPEEASFFESYEAAHSMHDLSSLIAQKLGVKAPPVRIDSQVKYGALSRGDGAIYMRLPHKGYREKIWDHAAGCIVVTAGGVVMDAAGNPLDFSKGKFLDLDTGIIVTNQKLMPILIKAVRESLEEKASPL</sequence>
<comment type="catalytic activity">
    <reaction evidence="11">
        <text>3'-phosphoadenylyl sulfate + H2O = adenosine 5'-phosphosulfate + phosphate</text>
        <dbReference type="Rhea" id="RHEA:77639"/>
        <dbReference type="ChEBI" id="CHEBI:15377"/>
        <dbReference type="ChEBI" id="CHEBI:43474"/>
        <dbReference type="ChEBI" id="CHEBI:58243"/>
        <dbReference type="ChEBI" id="CHEBI:58339"/>
        <dbReference type="EC" id="3.1.3.7"/>
    </reaction>
    <physiologicalReaction direction="left-to-right" evidence="11">
        <dbReference type="Rhea" id="RHEA:77640"/>
    </physiologicalReaction>
</comment>
<keyword evidence="5 13" id="KW-0378">Hydrolase</keyword>
<protein>
    <recommendedName>
        <fullName evidence="13">3'(2'),5'-bisphosphate nucleotidase</fullName>
        <ecNumber evidence="13">3.1.3.7</ecNumber>
    </recommendedName>
</protein>
<comment type="function">
    <text evidence="13">Converts adenosine 3'-phosphate 5'-phosphosulfate (PAPS) to adenosine 5'-phosphosulfate (APS) and 3'(2')-phosphoadenosine 5'-phosphate (PAP) to AMP.</text>
</comment>
<evidence type="ECO:0000256" key="6">
    <source>
        <dbReference type="ARBA" id="ARBA00022842"/>
    </source>
</evidence>
<evidence type="ECO:0000256" key="13">
    <source>
        <dbReference type="RuleBase" id="RU368076"/>
    </source>
</evidence>
<dbReference type="Gene3D" id="3.30.540.10">
    <property type="entry name" value="Fructose-1,6-Bisphosphatase, subunit A, domain 1"/>
    <property type="match status" value="1"/>
</dbReference>
<dbReference type="NCBIfam" id="TIGR01330">
    <property type="entry name" value="bisphos_HAL2"/>
    <property type="match status" value="1"/>
</dbReference>
<keyword evidence="6 12" id="KW-0460">Magnesium</keyword>
<proteinExistence type="inferred from homology"/>
<dbReference type="PANTHER" id="PTHR43200:SF6">
    <property type="entry name" value="3'(2'),5'-BISPHOSPHATE NUCLEOTIDASE"/>
    <property type="match status" value="1"/>
</dbReference>
<evidence type="ECO:0000256" key="1">
    <source>
        <dbReference type="ARBA" id="ARBA00001946"/>
    </source>
</evidence>
<comment type="similarity">
    <text evidence="3 13">Belongs to the inositol monophosphatase superfamily.</text>
</comment>
<dbReference type="PROSITE" id="PS00629">
    <property type="entry name" value="IMP_1"/>
    <property type="match status" value="1"/>
</dbReference>
<dbReference type="GO" id="GO:0004441">
    <property type="term" value="F:inositol-1,4-bisphosphate 1-phosphatase activity"/>
    <property type="evidence" value="ECO:0007669"/>
    <property type="project" value="UniProtKB-EC"/>
</dbReference>
<evidence type="ECO:0000256" key="3">
    <source>
        <dbReference type="ARBA" id="ARBA00009759"/>
    </source>
</evidence>
<evidence type="ECO:0000256" key="5">
    <source>
        <dbReference type="ARBA" id="ARBA00022801"/>
    </source>
</evidence>
<dbReference type="CDD" id="cd01517">
    <property type="entry name" value="PAP_phosphatase"/>
    <property type="match status" value="1"/>
</dbReference>
<accession>A0A061DJN5</accession>
<evidence type="ECO:0000256" key="10">
    <source>
        <dbReference type="ARBA" id="ARBA00044479"/>
    </source>
</evidence>
<dbReference type="InterPro" id="IPR020583">
    <property type="entry name" value="Inositol_monoP_metal-BS"/>
</dbReference>
<evidence type="ECO:0000256" key="9">
    <source>
        <dbReference type="ARBA" id="ARBA00044478"/>
    </source>
</evidence>
<feature type="binding site" evidence="12">
    <location>
        <position position="171"/>
    </location>
    <ligand>
        <name>Mg(2+)</name>
        <dbReference type="ChEBI" id="CHEBI:18420"/>
        <label>1</label>
        <note>catalytic</note>
    </ligand>
</feature>
<gene>
    <name evidence="14" type="ORF">TCM_001512</name>
</gene>
<feature type="binding site" evidence="12">
    <location>
        <position position="109"/>
    </location>
    <ligand>
        <name>Mg(2+)</name>
        <dbReference type="ChEBI" id="CHEBI:18420"/>
        <label>1</label>
        <note>catalytic</note>
    </ligand>
</feature>
<dbReference type="GO" id="GO:0046872">
    <property type="term" value="F:metal ion binding"/>
    <property type="evidence" value="ECO:0007669"/>
    <property type="project" value="UniProtKB-UniRule"/>
</dbReference>
<feature type="binding site" evidence="12">
    <location>
        <position position="321"/>
    </location>
    <ligand>
        <name>Mg(2+)</name>
        <dbReference type="ChEBI" id="CHEBI:18420"/>
        <label>1</label>
        <note>catalytic</note>
    </ligand>
</feature>
<dbReference type="InterPro" id="IPR006239">
    <property type="entry name" value="DPNP"/>
</dbReference>
<dbReference type="Gramene" id="EOX92577">
    <property type="protein sequence ID" value="EOX92577"/>
    <property type="gene ID" value="TCM_001512"/>
</dbReference>
<evidence type="ECO:0000256" key="11">
    <source>
        <dbReference type="ARBA" id="ARBA00044484"/>
    </source>
</evidence>
<dbReference type="EMBL" id="CM001879">
    <property type="protein sequence ID" value="EOX92577.1"/>
    <property type="molecule type" value="Genomic_DNA"/>
</dbReference>
<dbReference type="FunFam" id="3.40.190.80:FF:000003">
    <property type="entry name" value="PAP-specific phosphatase HAL2-like"/>
    <property type="match status" value="1"/>
</dbReference>
<reference evidence="14 15" key="1">
    <citation type="journal article" date="2013" name="Genome Biol.">
        <title>The genome sequence of the most widely cultivated cacao type and its use to identify candidate genes regulating pod color.</title>
        <authorList>
            <person name="Motamayor J.C."/>
            <person name="Mockaitis K."/>
            <person name="Schmutz J."/>
            <person name="Haiminen N."/>
            <person name="Iii D.L."/>
            <person name="Cornejo O."/>
            <person name="Findley S.D."/>
            <person name="Zheng P."/>
            <person name="Utro F."/>
            <person name="Royaert S."/>
            <person name="Saski C."/>
            <person name="Jenkins J."/>
            <person name="Podicheti R."/>
            <person name="Zhao M."/>
            <person name="Scheffler B.E."/>
            <person name="Stack J.C."/>
            <person name="Feltus F.A."/>
            <person name="Mustiga G.M."/>
            <person name="Amores F."/>
            <person name="Phillips W."/>
            <person name="Marelli J.P."/>
            <person name="May G.D."/>
            <person name="Shapiro H."/>
            <person name="Ma J."/>
            <person name="Bustamante C.D."/>
            <person name="Schnell R.J."/>
            <person name="Main D."/>
            <person name="Gilbert D."/>
            <person name="Parida L."/>
            <person name="Kuhn D.N."/>
        </authorList>
    </citation>
    <scope>NUCLEOTIDE SEQUENCE [LARGE SCALE GENOMIC DNA]</scope>
    <source>
        <strain evidence="15">cv. Matina 1-6</strain>
    </source>
</reference>
<evidence type="ECO:0000256" key="8">
    <source>
        <dbReference type="ARBA" id="ARBA00044466"/>
    </source>
</evidence>
<dbReference type="InterPro" id="IPR051090">
    <property type="entry name" value="Inositol_monoP_superfamily"/>
</dbReference>
<comment type="pathway">
    <text evidence="2">Signal transduction; phosphatidylinositol signaling pathway.</text>
</comment>
<evidence type="ECO:0000256" key="12">
    <source>
        <dbReference type="PIRSR" id="PIRSR600760-2"/>
    </source>
</evidence>
<evidence type="ECO:0000256" key="7">
    <source>
        <dbReference type="ARBA" id="ARBA00023268"/>
    </source>
</evidence>
<evidence type="ECO:0000313" key="15">
    <source>
        <dbReference type="Proteomes" id="UP000026915"/>
    </source>
</evidence>